<dbReference type="AlphaFoldDB" id="A0A0P1IHN6"/>
<keyword evidence="2" id="KW-1185">Reference proteome</keyword>
<name>A0A0P1IHN6_9RHOB</name>
<reference evidence="2" key="1">
    <citation type="submission" date="2015-09" db="EMBL/GenBank/DDBJ databases">
        <authorList>
            <person name="Rodrigo-Torres Lidia"/>
            <person name="Arahal R.David."/>
        </authorList>
    </citation>
    <scope>NUCLEOTIDE SEQUENCE [LARGE SCALE GENOMIC DNA]</scope>
    <source>
        <strain evidence="2">CECT 7735</strain>
    </source>
</reference>
<evidence type="ECO:0000313" key="1">
    <source>
        <dbReference type="EMBL" id="CUJ94072.1"/>
    </source>
</evidence>
<dbReference type="Proteomes" id="UP000051870">
    <property type="component" value="Unassembled WGS sequence"/>
</dbReference>
<dbReference type="EMBL" id="CYTW01000001">
    <property type="protein sequence ID" value="CUJ94072.1"/>
    <property type="molecule type" value="Genomic_DNA"/>
</dbReference>
<dbReference type="Gene3D" id="6.10.280.50">
    <property type="match status" value="1"/>
</dbReference>
<dbReference type="RefSeq" id="WP_058310800.1">
    <property type="nucleotide sequence ID" value="NZ_CYTW01000001.1"/>
</dbReference>
<proteinExistence type="predicted"/>
<dbReference type="Pfam" id="PF04325">
    <property type="entry name" value="DUF465"/>
    <property type="match status" value="1"/>
</dbReference>
<dbReference type="InterPro" id="IPR007420">
    <property type="entry name" value="DUF465"/>
</dbReference>
<evidence type="ECO:0000313" key="2">
    <source>
        <dbReference type="Proteomes" id="UP000051870"/>
    </source>
</evidence>
<sequence>MSSRLLKRATTLSTHVASLKTRHRKIDSEITQEHTHAAPDQTKLRWLKTRRLMLRDQMKHYEAILKDLKPLAGHALARKGGVA</sequence>
<dbReference type="InterPro" id="IPR038444">
    <property type="entry name" value="DUF465_sf"/>
</dbReference>
<dbReference type="STRING" id="1715693.PH7735_01703"/>
<protein>
    <submittedName>
        <fullName evidence="1">Uncharacterized protein</fullName>
    </submittedName>
</protein>
<dbReference type="GeneID" id="83880749"/>
<organism evidence="1 2">
    <name type="scientific">Shimia thalassica</name>
    <dbReference type="NCBI Taxonomy" id="1715693"/>
    <lineage>
        <taxon>Bacteria</taxon>
        <taxon>Pseudomonadati</taxon>
        <taxon>Pseudomonadota</taxon>
        <taxon>Alphaproteobacteria</taxon>
        <taxon>Rhodobacterales</taxon>
        <taxon>Roseobacteraceae</taxon>
    </lineage>
</organism>
<gene>
    <name evidence="1" type="ORF">PH7735_01703</name>
</gene>
<accession>A0A0P1IHN6</accession>